<dbReference type="Proteomes" id="UP001244341">
    <property type="component" value="Chromosome 13b"/>
</dbReference>
<keyword evidence="4" id="KW-1185">Reference proteome</keyword>
<accession>A0ABY8UJJ5</accession>
<sequence length="212" mass="23839">MMRMLLPARASSCYVICLILILFVFSSVSEQVVKRTCDDVKAELVKKDANNPWLFYHGAKPHCRIRVGTDTSPLNVDRLHARNLTDCMQYCQKEPYCKAITYSYSSTQANARAENCWLKTGTAPTQDTPESDQAVTFVSVFKPDNVNLLATYRTCEDVKAELQGYGNELPDKAWAQQPPLCRVDFGDKAELTRRRTTAKQQAHPYDASGGNC</sequence>
<feature type="chain" id="PRO_5045898213" description="Apple domain-containing protein" evidence="1">
    <location>
        <begin position="30"/>
        <end position="212"/>
    </location>
</feature>
<keyword evidence="1" id="KW-0732">Signal</keyword>
<dbReference type="Pfam" id="PF14295">
    <property type="entry name" value="PAN_4"/>
    <property type="match status" value="1"/>
</dbReference>
<name>A0ABY8UJJ5_TETOB</name>
<dbReference type="SUPFAM" id="SSF57414">
    <property type="entry name" value="Hairpin loop containing domain-like"/>
    <property type="match status" value="1"/>
</dbReference>
<evidence type="ECO:0000256" key="1">
    <source>
        <dbReference type="SAM" id="SignalP"/>
    </source>
</evidence>
<gene>
    <name evidence="3" type="ORF">OEZ85_000829</name>
</gene>
<protein>
    <recommendedName>
        <fullName evidence="2">Apple domain-containing protein</fullName>
    </recommendedName>
</protein>
<dbReference type="InterPro" id="IPR003609">
    <property type="entry name" value="Pan_app"/>
</dbReference>
<evidence type="ECO:0000313" key="4">
    <source>
        <dbReference type="Proteomes" id="UP001244341"/>
    </source>
</evidence>
<feature type="signal peptide" evidence="1">
    <location>
        <begin position="1"/>
        <end position="29"/>
    </location>
</feature>
<proteinExistence type="predicted"/>
<dbReference type="EMBL" id="CP126220">
    <property type="protein sequence ID" value="WIA21656.1"/>
    <property type="molecule type" value="Genomic_DNA"/>
</dbReference>
<organism evidence="3 4">
    <name type="scientific">Tetradesmus obliquus</name>
    <name type="common">Green alga</name>
    <name type="synonym">Acutodesmus obliquus</name>
    <dbReference type="NCBI Taxonomy" id="3088"/>
    <lineage>
        <taxon>Eukaryota</taxon>
        <taxon>Viridiplantae</taxon>
        <taxon>Chlorophyta</taxon>
        <taxon>core chlorophytes</taxon>
        <taxon>Chlorophyceae</taxon>
        <taxon>CS clade</taxon>
        <taxon>Sphaeropleales</taxon>
        <taxon>Scenedesmaceae</taxon>
        <taxon>Tetradesmus</taxon>
    </lineage>
</organism>
<reference evidence="3 4" key="1">
    <citation type="submission" date="2023-05" db="EMBL/GenBank/DDBJ databases">
        <title>A 100% complete, gapless, phased diploid assembly of the Scenedesmus obliquus UTEX 3031 genome.</title>
        <authorList>
            <person name="Biondi T.C."/>
            <person name="Hanschen E.R."/>
            <person name="Kwon T."/>
            <person name="Eng W."/>
            <person name="Kruse C.P.S."/>
            <person name="Koehler S.I."/>
            <person name="Kunde Y."/>
            <person name="Gleasner C.D."/>
            <person name="You Mak K.T."/>
            <person name="Polle J."/>
            <person name="Hovde B.T."/>
            <person name="Starkenburg S.R."/>
        </authorList>
    </citation>
    <scope>NUCLEOTIDE SEQUENCE [LARGE SCALE GENOMIC DNA]</scope>
    <source>
        <strain evidence="3 4">DOE0152z</strain>
    </source>
</reference>
<dbReference type="Gene3D" id="3.50.4.10">
    <property type="entry name" value="Hepatocyte Growth Factor"/>
    <property type="match status" value="1"/>
</dbReference>
<dbReference type="PROSITE" id="PS50948">
    <property type="entry name" value="PAN"/>
    <property type="match status" value="1"/>
</dbReference>
<evidence type="ECO:0000259" key="2">
    <source>
        <dbReference type="PROSITE" id="PS50948"/>
    </source>
</evidence>
<evidence type="ECO:0000313" key="3">
    <source>
        <dbReference type="EMBL" id="WIA21656.1"/>
    </source>
</evidence>
<feature type="domain" description="Apple" evidence="2">
    <location>
        <begin position="63"/>
        <end position="142"/>
    </location>
</feature>